<evidence type="ECO:0000313" key="3">
    <source>
        <dbReference type="EMBL" id="SIO15638.1"/>
    </source>
</evidence>
<name>A0A1N6H748_9SPHN</name>
<reference evidence="4" key="1">
    <citation type="submission" date="2016-11" db="EMBL/GenBank/DDBJ databases">
        <authorList>
            <person name="Varghese N."/>
            <person name="Submissions S."/>
        </authorList>
    </citation>
    <scope>NUCLEOTIDE SEQUENCE [LARGE SCALE GENOMIC DNA]</scope>
    <source>
        <strain evidence="4">DSM 22363</strain>
    </source>
</reference>
<protein>
    <submittedName>
        <fullName evidence="3">Outer membrane lipoprotein-sorting protein</fullName>
    </submittedName>
</protein>
<gene>
    <name evidence="3" type="ORF">SAMN02745824_3164</name>
</gene>
<dbReference type="InterPro" id="IPR004564">
    <property type="entry name" value="OM_lipoprot_carrier_LolA-like"/>
</dbReference>
<dbReference type="Pfam" id="PF03548">
    <property type="entry name" value="LolA"/>
    <property type="match status" value="1"/>
</dbReference>
<dbReference type="SUPFAM" id="SSF89392">
    <property type="entry name" value="Prokaryotic lipoproteins and lipoprotein localization factors"/>
    <property type="match status" value="1"/>
</dbReference>
<organism evidence="3 4">
    <name type="scientific">Parasphingorhabdus marina DSM 22363</name>
    <dbReference type="NCBI Taxonomy" id="1123272"/>
    <lineage>
        <taxon>Bacteria</taxon>
        <taxon>Pseudomonadati</taxon>
        <taxon>Pseudomonadota</taxon>
        <taxon>Alphaproteobacteria</taxon>
        <taxon>Sphingomonadales</taxon>
        <taxon>Sphingomonadaceae</taxon>
        <taxon>Parasphingorhabdus</taxon>
    </lineage>
</organism>
<dbReference type="OrthoDB" id="9800501at2"/>
<evidence type="ECO:0000256" key="2">
    <source>
        <dbReference type="SAM" id="SignalP"/>
    </source>
</evidence>
<dbReference type="RefSeq" id="WP_084192742.1">
    <property type="nucleotide sequence ID" value="NZ_FSQW01000002.1"/>
</dbReference>
<proteinExistence type="predicted"/>
<dbReference type="PANTHER" id="PTHR35869">
    <property type="entry name" value="OUTER-MEMBRANE LIPOPROTEIN CARRIER PROTEIN"/>
    <property type="match status" value="1"/>
</dbReference>
<keyword evidence="1 2" id="KW-0732">Signal</keyword>
<dbReference type="EMBL" id="FSQW01000002">
    <property type="protein sequence ID" value="SIO15638.1"/>
    <property type="molecule type" value="Genomic_DNA"/>
</dbReference>
<accession>A0A1N6H748</accession>
<keyword evidence="4" id="KW-1185">Reference proteome</keyword>
<evidence type="ECO:0000256" key="1">
    <source>
        <dbReference type="ARBA" id="ARBA00022729"/>
    </source>
</evidence>
<dbReference type="InterPro" id="IPR029046">
    <property type="entry name" value="LolA/LolB/LppX"/>
</dbReference>
<dbReference type="PANTHER" id="PTHR35869:SF1">
    <property type="entry name" value="OUTER-MEMBRANE LIPOPROTEIN CARRIER PROTEIN"/>
    <property type="match status" value="1"/>
</dbReference>
<keyword evidence="3" id="KW-0449">Lipoprotein</keyword>
<dbReference type="Gene3D" id="2.50.20.10">
    <property type="entry name" value="Lipoprotein localisation LolA/LolB/LppX"/>
    <property type="match status" value="1"/>
</dbReference>
<dbReference type="Proteomes" id="UP000185192">
    <property type="component" value="Unassembled WGS sequence"/>
</dbReference>
<sequence length="209" mass="23165">MLKYALALAAAPVALLASIPATAQQSSTASLDQISAHLRAMTTMTADFTQTDRSGQTLSGKLTLKQPGRIRFQYGKEANLLIVGNGKSLTMIDYDVNQVQRWPIRNSPLGALLNPERDLSKYGKMIPTRNPDVLSVEVRDPKRPEYGVITMVFIKTPGAPAGLRLDGWVSVDSKNNRTTIRLSDQKFGVPVANRTFNWTDPRKNRRGRR</sequence>
<evidence type="ECO:0000313" key="4">
    <source>
        <dbReference type="Proteomes" id="UP000185192"/>
    </source>
</evidence>
<dbReference type="CDD" id="cd16325">
    <property type="entry name" value="LolA"/>
    <property type="match status" value="1"/>
</dbReference>
<dbReference type="STRING" id="1123272.SAMN02745824_3164"/>
<feature type="signal peptide" evidence="2">
    <location>
        <begin position="1"/>
        <end position="23"/>
    </location>
</feature>
<dbReference type="AlphaFoldDB" id="A0A1N6H748"/>
<feature type="chain" id="PRO_5009936334" evidence="2">
    <location>
        <begin position="24"/>
        <end position="209"/>
    </location>
</feature>